<accession>A0ACB7ZRQ5</accession>
<dbReference type="Proteomes" id="UP000790377">
    <property type="component" value="Unassembled WGS sequence"/>
</dbReference>
<evidence type="ECO:0000313" key="2">
    <source>
        <dbReference type="Proteomes" id="UP000790377"/>
    </source>
</evidence>
<proteinExistence type="predicted"/>
<name>A0ACB7ZRQ5_9AGAM</name>
<reference evidence="1" key="1">
    <citation type="journal article" date="2021" name="New Phytol.">
        <title>Evolutionary innovations through gain and loss of genes in the ectomycorrhizal Boletales.</title>
        <authorList>
            <person name="Wu G."/>
            <person name="Miyauchi S."/>
            <person name="Morin E."/>
            <person name="Kuo A."/>
            <person name="Drula E."/>
            <person name="Varga T."/>
            <person name="Kohler A."/>
            <person name="Feng B."/>
            <person name="Cao Y."/>
            <person name="Lipzen A."/>
            <person name="Daum C."/>
            <person name="Hundley H."/>
            <person name="Pangilinan J."/>
            <person name="Johnson J."/>
            <person name="Barry K."/>
            <person name="LaButti K."/>
            <person name="Ng V."/>
            <person name="Ahrendt S."/>
            <person name="Min B."/>
            <person name="Choi I.G."/>
            <person name="Park H."/>
            <person name="Plett J.M."/>
            <person name="Magnuson J."/>
            <person name="Spatafora J.W."/>
            <person name="Nagy L.G."/>
            <person name="Henrissat B."/>
            <person name="Grigoriev I.V."/>
            <person name="Yang Z.L."/>
            <person name="Xu J."/>
            <person name="Martin F.M."/>
        </authorList>
    </citation>
    <scope>NUCLEOTIDE SEQUENCE</scope>
    <source>
        <strain evidence="1">ATCC 28755</strain>
    </source>
</reference>
<feature type="non-terminal residue" evidence="1">
    <location>
        <position position="1"/>
    </location>
</feature>
<keyword evidence="2" id="KW-1185">Reference proteome</keyword>
<organism evidence="1 2">
    <name type="scientific">Hygrophoropsis aurantiaca</name>
    <dbReference type="NCBI Taxonomy" id="72124"/>
    <lineage>
        <taxon>Eukaryota</taxon>
        <taxon>Fungi</taxon>
        <taxon>Dikarya</taxon>
        <taxon>Basidiomycota</taxon>
        <taxon>Agaricomycotina</taxon>
        <taxon>Agaricomycetes</taxon>
        <taxon>Agaricomycetidae</taxon>
        <taxon>Boletales</taxon>
        <taxon>Coniophorineae</taxon>
        <taxon>Hygrophoropsidaceae</taxon>
        <taxon>Hygrophoropsis</taxon>
    </lineage>
</organism>
<evidence type="ECO:0000313" key="1">
    <source>
        <dbReference type="EMBL" id="KAH7903770.1"/>
    </source>
</evidence>
<dbReference type="EMBL" id="MU268769">
    <property type="protein sequence ID" value="KAH7903770.1"/>
    <property type="molecule type" value="Genomic_DNA"/>
</dbReference>
<protein>
    <submittedName>
        <fullName evidence="1">Uncharacterized protein</fullName>
    </submittedName>
</protein>
<gene>
    <name evidence="1" type="ORF">BJ138DRAFT_1020105</name>
</gene>
<comment type="caution">
    <text evidence="1">The sequence shown here is derived from an EMBL/GenBank/DDBJ whole genome shotgun (WGS) entry which is preliminary data.</text>
</comment>
<sequence>KLYNIEWDLRHAQAHDALHEIRQFLRFQSYVLNFKDRNLFGQGPSTRARTMLQSVNAKIDCSKRKYQTARRALVDLASKLGKVGWDGALKELADDDIKSMTTLLAGETEGRKKISWIWTNFGVASNDDKGLQDAVRMEWCRCRARAMRWNEEALLLQEEARRVLAFLKWQAQWWRDQGKRRLPTVSSEPLKEGIIAYAERQASIRTSLAHTFYSSWMEVPYLLNTVATDTTDV</sequence>